<proteinExistence type="predicted"/>
<name>A0A2L2T983_9HYPO</name>
<evidence type="ECO:0000313" key="3">
    <source>
        <dbReference type="Proteomes" id="UP000245910"/>
    </source>
</evidence>
<reference evidence="3" key="1">
    <citation type="submission" date="2014-10" db="EMBL/GenBank/DDBJ databases">
        <authorList>
            <person name="King R."/>
        </authorList>
    </citation>
    <scope>NUCLEOTIDE SEQUENCE [LARGE SCALE GENOMIC DNA]</scope>
    <source>
        <strain evidence="3">A3/5</strain>
    </source>
</reference>
<keyword evidence="3" id="KW-1185">Reference proteome</keyword>
<dbReference type="Proteomes" id="UP000245910">
    <property type="component" value="Chromosome I"/>
</dbReference>
<dbReference type="EMBL" id="LN649229">
    <property type="protein sequence ID" value="CEI67482.1"/>
    <property type="molecule type" value="Genomic_DNA"/>
</dbReference>
<keyword evidence="1" id="KW-0472">Membrane</keyword>
<feature type="transmembrane region" description="Helical" evidence="1">
    <location>
        <begin position="12"/>
        <end position="29"/>
    </location>
</feature>
<evidence type="ECO:0000313" key="2">
    <source>
        <dbReference type="EMBL" id="CEI67482.1"/>
    </source>
</evidence>
<dbReference type="AlphaFoldDB" id="A0A2L2T983"/>
<accession>A0A2L2T983</accession>
<organism evidence="2 3">
    <name type="scientific">Fusarium venenatum</name>
    <dbReference type="NCBI Taxonomy" id="56646"/>
    <lineage>
        <taxon>Eukaryota</taxon>
        <taxon>Fungi</taxon>
        <taxon>Dikarya</taxon>
        <taxon>Ascomycota</taxon>
        <taxon>Pezizomycotina</taxon>
        <taxon>Sordariomycetes</taxon>
        <taxon>Hypocreomycetidae</taxon>
        <taxon>Hypocreales</taxon>
        <taxon>Nectriaceae</taxon>
        <taxon>Fusarium</taxon>
    </lineage>
</organism>
<keyword evidence="1" id="KW-0812">Transmembrane</keyword>
<keyword evidence="1" id="KW-1133">Transmembrane helix</keyword>
<sequence length="76" mass="9013">MDVPKTSPEVVVTIIFGILQLILALVSLWQQHYLRWTNYLEEDEALFEYVEMPWSSYSLQRYQQDFERTGKLVGEA</sequence>
<evidence type="ECO:0000256" key="1">
    <source>
        <dbReference type="SAM" id="Phobius"/>
    </source>
</evidence>
<protein>
    <submittedName>
        <fullName evidence="2">Uncharacterized protein</fullName>
    </submittedName>
</protein>